<dbReference type="RefSeq" id="XP_025532238.1">
    <property type="nucleotide sequence ID" value="XM_025667567.1"/>
</dbReference>
<proteinExistence type="predicted"/>
<sequence length="369" mass="39993">MSTAILEEKVIVADDVFTATTIDLVPKPQARNDLSIHFESFYGVKPRHVSSSFKISLSDLSYQPKVERPTADWAVTAAFQAFRSFQVAGYSPVRRFATIGTGSGTDAVGALEVFFPELTSVTMTDLSPEVVATAKMNLISAVHDSRKTIQTVALEATALTGYCLEPLKGQPVFDLIYECVDLVPFTPSNLPNIPLPEGATLLEEQTSSTYFSAADLPYQIPPFVASALLDLHYTSLVQARVFGLLSPSGVVLSSIGGRVPVAKMLALADAAGYAGRTLSMSWKEQSEPDSVIGGYATQQQKGLGPFYFYRTTTLRRVFHGRTPAGAALWALQIERELLPERIDAITALKLHHEGVELGHPVVVMASVLR</sequence>
<dbReference type="Proteomes" id="UP000249497">
    <property type="component" value="Unassembled WGS sequence"/>
</dbReference>
<accession>A0A8T8XET9</accession>
<evidence type="ECO:0008006" key="3">
    <source>
        <dbReference type="Google" id="ProtNLM"/>
    </source>
</evidence>
<gene>
    <name evidence="1" type="ORF">BO86DRAFT_303156</name>
</gene>
<name>A0A8T8XET9_ASPJA</name>
<organism evidence="1 2">
    <name type="scientific">Aspergillus japonicus CBS 114.51</name>
    <dbReference type="NCBI Taxonomy" id="1448312"/>
    <lineage>
        <taxon>Eukaryota</taxon>
        <taxon>Fungi</taxon>
        <taxon>Dikarya</taxon>
        <taxon>Ascomycota</taxon>
        <taxon>Pezizomycotina</taxon>
        <taxon>Eurotiomycetes</taxon>
        <taxon>Eurotiomycetidae</taxon>
        <taxon>Eurotiales</taxon>
        <taxon>Aspergillaceae</taxon>
        <taxon>Aspergillus</taxon>
        <taxon>Aspergillus subgen. Circumdati</taxon>
    </lineage>
</organism>
<keyword evidence="2" id="KW-1185">Reference proteome</keyword>
<protein>
    <recommendedName>
        <fullName evidence="3">S-adenosyl-L-methionine-dependent methyltransferase</fullName>
    </recommendedName>
</protein>
<evidence type="ECO:0000313" key="2">
    <source>
        <dbReference type="Proteomes" id="UP000249497"/>
    </source>
</evidence>
<dbReference type="Gene3D" id="3.40.50.150">
    <property type="entry name" value="Vaccinia Virus protein VP39"/>
    <property type="match status" value="1"/>
</dbReference>
<reference evidence="1 2" key="1">
    <citation type="submission" date="2018-02" db="EMBL/GenBank/DDBJ databases">
        <title>The genomes of Aspergillus section Nigri reveals drivers in fungal speciation.</title>
        <authorList>
            <consortium name="DOE Joint Genome Institute"/>
            <person name="Vesth T.C."/>
            <person name="Nybo J."/>
            <person name="Theobald S."/>
            <person name="Brandl J."/>
            <person name="Frisvad J.C."/>
            <person name="Nielsen K.F."/>
            <person name="Lyhne E.K."/>
            <person name="Kogle M.E."/>
            <person name="Kuo A."/>
            <person name="Riley R."/>
            <person name="Clum A."/>
            <person name="Nolan M."/>
            <person name="Lipzen A."/>
            <person name="Salamov A."/>
            <person name="Henrissat B."/>
            <person name="Wiebenga A."/>
            <person name="De vries R.P."/>
            <person name="Grigoriev I.V."/>
            <person name="Mortensen U.H."/>
            <person name="Andersen M.R."/>
            <person name="Baker S.E."/>
        </authorList>
    </citation>
    <scope>NUCLEOTIDE SEQUENCE [LARGE SCALE GENOMIC DNA]</scope>
    <source>
        <strain evidence="1 2">CBS 114.51</strain>
    </source>
</reference>
<dbReference type="InterPro" id="IPR029063">
    <property type="entry name" value="SAM-dependent_MTases_sf"/>
</dbReference>
<dbReference type="AlphaFoldDB" id="A0A8T8XET9"/>
<dbReference type="OrthoDB" id="2116590at2759"/>
<dbReference type="GeneID" id="37171259"/>
<dbReference type="SUPFAM" id="SSF53335">
    <property type="entry name" value="S-adenosyl-L-methionine-dependent methyltransferases"/>
    <property type="match status" value="1"/>
</dbReference>
<dbReference type="EMBL" id="KZ824773">
    <property type="protein sequence ID" value="RAH86344.1"/>
    <property type="molecule type" value="Genomic_DNA"/>
</dbReference>
<evidence type="ECO:0000313" key="1">
    <source>
        <dbReference type="EMBL" id="RAH86344.1"/>
    </source>
</evidence>